<accession>A0A368VL49</accession>
<gene>
    <name evidence="2" type="ORF">DFP97_11843</name>
</gene>
<sequence>MQKPAYHAPKVLKHQPIRFETSQSWNKGHGPVSGDPGKSNGDNYPHEPYNPKKDKK</sequence>
<dbReference type="AlphaFoldDB" id="A0A368VL49"/>
<evidence type="ECO:0000313" key="3">
    <source>
        <dbReference type="Proteomes" id="UP000252415"/>
    </source>
</evidence>
<dbReference type="Proteomes" id="UP000252415">
    <property type="component" value="Unassembled WGS sequence"/>
</dbReference>
<organism evidence="2 3">
    <name type="scientific">Paenibacillus prosopidis</name>
    <dbReference type="NCBI Taxonomy" id="630520"/>
    <lineage>
        <taxon>Bacteria</taxon>
        <taxon>Bacillati</taxon>
        <taxon>Bacillota</taxon>
        <taxon>Bacilli</taxon>
        <taxon>Bacillales</taxon>
        <taxon>Paenibacillaceae</taxon>
        <taxon>Paenibacillus</taxon>
    </lineage>
</organism>
<comment type="caution">
    <text evidence="2">The sequence shown here is derived from an EMBL/GenBank/DDBJ whole genome shotgun (WGS) entry which is preliminary data.</text>
</comment>
<evidence type="ECO:0000313" key="2">
    <source>
        <dbReference type="EMBL" id="RCW42214.1"/>
    </source>
</evidence>
<dbReference type="EMBL" id="QPJD01000018">
    <property type="protein sequence ID" value="RCW42214.1"/>
    <property type="molecule type" value="Genomic_DNA"/>
</dbReference>
<evidence type="ECO:0000256" key="1">
    <source>
        <dbReference type="SAM" id="MobiDB-lite"/>
    </source>
</evidence>
<name>A0A368VL49_9BACL</name>
<proteinExistence type="predicted"/>
<dbReference type="RefSeq" id="WP_181873661.1">
    <property type="nucleotide sequence ID" value="NZ_QPJD01000018.1"/>
</dbReference>
<feature type="region of interest" description="Disordered" evidence="1">
    <location>
        <begin position="1"/>
        <end position="56"/>
    </location>
</feature>
<protein>
    <submittedName>
        <fullName evidence="2">Uncharacterized protein</fullName>
    </submittedName>
</protein>
<reference evidence="2 3" key="1">
    <citation type="submission" date="2018-07" db="EMBL/GenBank/DDBJ databases">
        <title>Genomic Encyclopedia of Type Strains, Phase III (KMG-III): the genomes of soil and plant-associated and newly described type strains.</title>
        <authorList>
            <person name="Whitman W."/>
        </authorList>
    </citation>
    <scope>NUCLEOTIDE SEQUENCE [LARGE SCALE GENOMIC DNA]</scope>
    <source>
        <strain evidence="2 3">CECT 7506</strain>
    </source>
</reference>
<keyword evidence="3" id="KW-1185">Reference proteome</keyword>